<gene>
    <name evidence="2" type="ORF">M5G11_20820</name>
</gene>
<reference evidence="2 3" key="1">
    <citation type="submission" date="2022-05" db="EMBL/GenBank/DDBJ databases">
        <title>Novel Pseudomonas spp. Isolated from a Rainbow Trout Aquaculture Facility.</title>
        <authorList>
            <person name="Testerman T."/>
            <person name="Graf J."/>
        </authorList>
    </citation>
    <scope>NUCLEOTIDE SEQUENCE [LARGE SCALE GENOMIC DNA]</scope>
    <source>
        <strain evidence="2 3">ID681</strain>
    </source>
</reference>
<dbReference type="EMBL" id="JAMDGY010000072">
    <property type="protein sequence ID" value="MDD0992979.1"/>
    <property type="molecule type" value="Genomic_DNA"/>
</dbReference>
<feature type="non-terminal residue" evidence="2">
    <location>
        <position position="608"/>
    </location>
</feature>
<feature type="domain" description="LapA adhesin" evidence="1">
    <location>
        <begin position="541"/>
        <end position="608"/>
    </location>
</feature>
<feature type="domain" description="LapA adhesin" evidence="1">
    <location>
        <begin position="135"/>
        <end position="231"/>
    </location>
</feature>
<feature type="non-terminal residue" evidence="2">
    <location>
        <position position="1"/>
    </location>
</feature>
<keyword evidence="3" id="KW-1185">Reference proteome</keyword>
<evidence type="ECO:0000259" key="1">
    <source>
        <dbReference type="Pfam" id="PF20579"/>
    </source>
</evidence>
<dbReference type="Pfam" id="PF20579">
    <property type="entry name" value="LapA"/>
    <property type="match status" value="6"/>
</dbReference>
<feature type="domain" description="LapA adhesin" evidence="1">
    <location>
        <begin position="436"/>
        <end position="533"/>
    </location>
</feature>
<name>A0ABT5NXQ5_9PSED</name>
<comment type="caution">
    <text evidence="2">The sequence shown here is derived from an EMBL/GenBank/DDBJ whole genome shotgun (WGS) entry which is preliminary data.</text>
</comment>
<feature type="domain" description="LapA adhesin" evidence="1">
    <location>
        <begin position="30"/>
        <end position="127"/>
    </location>
</feature>
<evidence type="ECO:0000313" key="2">
    <source>
        <dbReference type="EMBL" id="MDD0992979.1"/>
    </source>
</evidence>
<feature type="domain" description="LapA adhesin" evidence="1">
    <location>
        <begin position="233"/>
        <end position="330"/>
    </location>
</feature>
<feature type="domain" description="LapA adhesin" evidence="1">
    <location>
        <begin position="338"/>
        <end position="434"/>
    </location>
</feature>
<evidence type="ECO:0000313" key="3">
    <source>
        <dbReference type="Proteomes" id="UP001148203"/>
    </source>
</evidence>
<sequence>VKIDTATGGDFEKLDLNGTPTVTAVTDTTDTSTVTLTAAPSVVEGGFVTYTASVTAPVTGSPVTVTLANGQTIVIPVGASSNSVDFKAPDNALNTNVDLTNSITKVEGGNYEKLEHSTDTVTTTVTDDPSTPTATGLSLTATGSVAEGGQIVYTATLTNAAGSPVTVTLSNGQVITIAAGQTSNSISVAAPSDSVYLDAGNVSVKIDTATGGDFEKLNVSGDAAVTAVTDTTDTSTVTLTASPSVTEGGFVTYTASVTAPVTGSPVTVTLANGQTIVIPVGASSNSVDFKAPDNALNTNVDLTNSITKVEGGNYEKLEHSTDSVTTTVTDDPSTPTATGLSLTATGSVAEGGQIVYTATLSNAAGSPVTVTLSNGQVITIAAGQTSNSISVAAPADSVYLDAGNVSVKIDTATGGDFEKLDVNGTPAVTAVTDTTDTSTVTLTAAPSVVEGGFVTYTASVTAPVTGSPVTVTLANGQTIVIPVGASSNSVDFKAPDNALNTNVDLTNSITKVEGGNYEKLEHSTDTVTTTVTDDPSTPTATGLSLTATGSVAEGGQIVYTATLTNAAGSPVTVTLSNGQVITIAAGQTSNSISVAAPADSVYLDAGNV</sequence>
<accession>A0ABT5NXQ5</accession>
<dbReference type="Proteomes" id="UP001148203">
    <property type="component" value="Unassembled WGS sequence"/>
</dbReference>
<dbReference type="RefSeq" id="WP_337994925.1">
    <property type="nucleotide sequence ID" value="NZ_JAMDGY010000072.1"/>
</dbReference>
<dbReference type="InterPro" id="IPR046779">
    <property type="entry name" value="LapA_adhesin_dom"/>
</dbReference>
<protein>
    <submittedName>
        <fullName evidence="2">Large adhesive protein</fullName>
    </submittedName>
</protein>
<proteinExistence type="predicted"/>
<organism evidence="2 3">
    <name type="scientific">Pseudomonas fontis</name>
    <dbReference type="NCBI Taxonomy" id="2942633"/>
    <lineage>
        <taxon>Bacteria</taxon>
        <taxon>Pseudomonadati</taxon>
        <taxon>Pseudomonadota</taxon>
        <taxon>Gammaproteobacteria</taxon>
        <taxon>Pseudomonadales</taxon>
        <taxon>Pseudomonadaceae</taxon>
        <taxon>Pseudomonas</taxon>
    </lineage>
</organism>